<proteinExistence type="predicted"/>
<dbReference type="AlphaFoldDB" id="A0A0V0HHP7"/>
<dbReference type="EMBL" id="GEDG01009805">
    <property type="protein sequence ID" value="JAP28750.1"/>
    <property type="molecule type" value="Transcribed_RNA"/>
</dbReference>
<accession>A0A0V0HHP7</accession>
<protein>
    <submittedName>
        <fullName evidence="1">Putative ovule protein</fullName>
    </submittedName>
</protein>
<reference evidence="1" key="1">
    <citation type="submission" date="2015-12" db="EMBL/GenBank/DDBJ databases">
        <title>Gene expression during late stages of embryo sac development: a critical building block for successful pollen-pistil interactions.</title>
        <authorList>
            <person name="Liu Y."/>
            <person name="Joly V."/>
            <person name="Sabar M."/>
            <person name="Matton D.P."/>
        </authorList>
    </citation>
    <scope>NUCLEOTIDE SEQUENCE</scope>
</reference>
<sequence length="102" mass="12057">MVSPHARSATNNATYRWLCKQAINIVATTYIQRNTNVLRTHRFKITLRSRIMVGRLLWSCLMGLRKNFLILLLTSWLTDCPKVRLIYRPRFKVFAGWTWSSN</sequence>
<dbReference type="EMBL" id="GEDG01019390">
    <property type="protein sequence ID" value="JAP19982.1"/>
    <property type="molecule type" value="Transcribed_RNA"/>
</dbReference>
<evidence type="ECO:0000313" key="1">
    <source>
        <dbReference type="EMBL" id="JAP19982.1"/>
    </source>
</evidence>
<name>A0A0V0HHP7_SOLCH</name>
<organism evidence="1">
    <name type="scientific">Solanum chacoense</name>
    <name type="common">Chaco potato</name>
    <dbReference type="NCBI Taxonomy" id="4108"/>
    <lineage>
        <taxon>Eukaryota</taxon>
        <taxon>Viridiplantae</taxon>
        <taxon>Streptophyta</taxon>
        <taxon>Embryophyta</taxon>
        <taxon>Tracheophyta</taxon>
        <taxon>Spermatophyta</taxon>
        <taxon>Magnoliopsida</taxon>
        <taxon>eudicotyledons</taxon>
        <taxon>Gunneridae</taxon>
        <taxon>Pentapetalae</taxon>
        <taxon>asterids</taxon>
        <taxon>lamiids</taxon>
        <taxon>Solanales</taxon>
        <taxon>Solanaceae</taxon>
        <taxon>Solanoideae</taxon>
        <taxon>Solaneae</taxon>
        <taxon>Solanum</taxon>
    </lineage>
</organism>